<organism evidence="2 3">
    <name type="scientific">Kaistia geumhonensis</name>
    <dbReference type="NCBI Taxonomy" id="410839"/>
    <lineage>
        <taxon>Bacteria</taxon>
        <taxon>Pseudomonadati</taxon>
        <taxon>Pseudomonadota</taxon>
        <taxon>Alphaproteobacteria</taxon>
        <taxon>Hyphomicrobiales</taxon>
        <taxon>Kaistiaceae</taxon>
        <taxon>Kaistia</taxon>
    </lineage>
</organism>
<evidence type="ECO:0000313" key="3">
    <source>
        <dbReference type="Proteomes" id="UP001223743"/>
    </source>
</evidence>
<sequence>MGIVRHCAAPAAEGLDEATSTGVDDSADVLPPRAQRCDRGVISPPRGPSRLWRSH</sequence>
<feature type="region of interest" description="Disordered" evidence="1">
    <location>
        <begin position="1"/>
        <end position="55"/>
    </location>
</feature>
<gene>
    <name evidence="2" type="ORF">QO015_002392</name>
</gene>
<reference evidence="2 3" key="1">
    <citation type="submission" date="2023-07" db="EMBL/GenBank/DDBJ databases">
        <title>Genomic Encyclopedia of Type Strains, Phase IV (KMG-IV): sequencing the most valuable type-strain genomes for metagenomic binning, comparative biology and taxonomic classification.</title>
        <authorList>
            <person name="Goeker M."/>
        </authorList>
    </citation>
    <scope>NUCLEOTIDE SEQUENCE [LARGE SCALE GENOMIC DNA]</scope>
    <source>
        <strain evidence="2 3">B1-1</strain>
    </source>
</reference>
<keyword evidence="3" id="KW-1185">Reference proteome</keyword>
<proteinExistence type="predicted"/>
<dbReference type="Proteomes" id="UP001223743">
    <property type="component" value="Unassembled WGS sequence"/>
</dbReference>
<protein>
    <submittedName>
        <fullName evidence="2">Uncharacterized protein</fullName>
    </submittedName>
</protein>
<name>A0ABU0M730_9HYPH</name>
<dbReference type="EMBL" id="JAUSWJ010000001">
    <property type="protein sequence ID" value="MDQ0516779.1"/>
    <property type="molecule type" value="Genomic_DNA"/>
</dbReference>
<evidence type="ECO:0000313" key="2">
    <source>
        <dbReference type="EMBL" id="MDQ0516779.1"/>
    </source>
</evidence>
<evidence type="ECO:0000256" key="1">
    <source>
        <dbReference type="SAM" id="MobiDB-lite"/>
    </source>
</evidence>
<comment type="caution">
    <text evidence="2">The sequence shown here is derived from an EMBL/GenBank/DDBJ whole genome shotgun (WGS) entry which is preliminary data.</text>
</comment>
<accession>A0ABU0M730</accession>